<accession>F0W2I2</accession>
<dbReference type="AlphaFoldDB" id="F0W2I2"/>
<dbReference type="InterPro" id="IPR036871">
    <property type="entry name" value="PX_dom_sf"/>
</dbReference>
<dbReference type="Gene3D" id="3.30.1520.10">
    <property type="entry name" value="Phox-like domain"/>
    <property type="match status" value="1"/>
</dbReference>
<evidence type="ECO:0000256" key="1">
    <source>
        <dbReference type="SAM" id="MobiDB-lite"/>
    </source>
</evidence>
<proteinExistence type="predicted"/>
<feature type="compositionally biased region" description="Low complexity" evidence="1">
    <location>
        <begin position="303"/>
        <end position="319"/>
    </location>
</feature>
<gene>
    <name evidence="3" type="primary">AlNc14C10G1229</name>
    <name evidence="3" type="ORF">ALNC14_014110</name>
</gene>
<feature type="region of interest" description="Disordered" evidence="1">
    <location>
        <begin position="199"/>
        <end position="220"/>
    </location>
</feature>
<dbReference type="HOGENOM" id="CLU_751017_0_0_1"/>
<evidence type="ECO:0000259" key="2">
    <source>
        <dbReference type="PROSITE" id="PS50195"/>
    </source>
</evidence>
<dbReference type="EMBL" id="FR824055">
    <property type="protein sequence ID" value="CCA15268.1"/>
    <property type="molecule type" value="Genomic_DNA"/>
</dbReference>
<dbReference type="GO" id="GO:0035091">
    <property type="term" value="F:phosphatidylinositol binding"/>
    <property type="evidence" value="ECO:0007669"/>
    <property type="project" value="InterPro"/>
</dbReference>
<dbReference type="InterPro" id="IPR001683">
    <property type="entry name" value="PX_dom"/>
</dbReference>
<feature type="region of interest" description="Disordered" evidence="1">
    <location>
        <begin position="293"/>
        <end position="352"/>
    </location>
</feature>
<name>F0W2I2_9STRA</name>
<dbReference type="SUPFAM" id="SSF64268">
    <property type="entry name" value="PX domain"/>
    <property type="match status" value="1"/>
</dbReference>
<feature type="domain" description="PX" evidence="2">
    <location>
        <begin position="18"/>
        <end position="155"/>
    </location>
</feature>
<dbReference type="Pfam" id="PF00787">
    <property type="entry name" value="PX"/>
    <property type="match status" value="1"/>
</dbReference>
<dbReference type="CDD" id="cd06093">
    <property type="entry name" value="PX_domain"/>
    <property type="match status" value="1"/>
</dbReference>
<reference evidence="3" key="1">
    <citation type="journal article" date="2011" name="PLoS Biol.">
        <title>Gene gain and loss during evolution of obligate parasitism in the white rust pathogen of Arabidopsis thaliana.</title>
        <authorList>
            <person name="Kemen E."/>
            <person name="Gardiner A."/>
            <person name="Schultz-Larsen T."/>
            <person name="Kemen A.C."/>
            <person name="Balmuth A.L."/>
            <person name="Robert-Seilaniantz A."/>
            <person name="Bailey K."/>
            <person name="Holub E."/>
            <person name="Studholme D.J."/>
            <person name="Maclean D."/>
            <person name="Jones J.D."/>
        </authorList>
    </citation>
    <scope>NUCLEOTIDE SEQUENCE</scope>
</reference>
<evidence type="ECO:0000313" key="3">
    <source>
        <dbReference type="EMBL" id="CCA15268.1"/>
    </source>
</evidence>
<dbReference type="PROSITE" id="PS50195">
    <property type="entry name" value="PX"/>
    <property type="match status" value="1"/>
</dbReference>
<reference evidence="3" key="2">
    <citation type="submission" date="2011-02" db="EMBL/GenBank/DDBJ databases">
        <authorList>
            <person name="MacLean D."/>
        </authorList>
    </citation>
    <scope>NUCLEOTIDE SEQUENCE</scope>
</reference>
<organism evidence="3">
    <name type="scientific">Albugo laibachii Nc14</name>
    <dbReference type="NCBI Taxonomy" id="890382"/>
    <lineage>
        <taxon>Eukaryota</taxon>
        <taxon>Sar</taxon>
        <taxon>Stramenopiles</taxon>
        <taxon>Oomycota</taxon>
        <taxon>Peronosporomycetes</taxon>
        <taxon>Albuginales</taxon>
        <taxon>Albuginaceae</taxon>
        <taxon>Albugo</taxon>
    </lineage>
</organism>
<sequence>MGDQKHIQCEESPSLTYSLSTAIPFVAKPSVNRAHLHTQYVIQVSDDRKCDVSWNVHRRYSEFQKFRQSIVEAGNRGMLCVTCQRMLTSSSFKEFPKKHIFCKGKQSVIEKRKICFYEFLNLVATYASICRKVAHRGQCQIRTMMDLFLMAHQMRYTFVNIQMNQHTEEDAGKGKLFARQMPKDKTLRITSTRNWPDSLRQANQTLPPLPESKQVPKTSEERAVLSEKLISIASISRKRDSQIGSQAIRLKTQPLTSESTETDLLSESTVKVAIHNSVQQNEVAQSNVSLALPSPQKRRTVQSYSHESPTSSLLSYSPLLREEPGSCRRQRPHRPPKAKCSTDKEDTQVASRRKYAVARTFTPMSTIYE</sequence>
<protein>
    <submittedName>
        <fullName evidence="3">Uncharacterized protein AlNc14C10G1229</fullName>
    </submittedName>
</protein>
<feature type="compositionally biased region" description="Basic residues" evidence="1">
    <location>
        <begin position="328"/>
        <end position="337"/>
    </location>
</feature>